<keyword evidence="3" id="KW-0964">Secreted</keyword>
<dbReference type="SMART" id="SM00048">
    <property type="entry name" value="DEFSN"/>
    <property type="match status" value="1"/>
</dbReference>
<keyword evidence="4" id="KW-0929">Antimicrobial</keyword>
<feature type="chain" id="PRO_5015964433" evidence="9">
    <location>
        <begin position="20"/>
        <end position="92"/>
    </location>
</feature>
<keyword evidence="5 9" id="KW-0732">Signal</keyword>
<evidence type="ECO:0000256" key="6">
    <source>
        <dbReference type="ARBA" id="ARBA00022940"/>
    </source>
</evidence>
<dbReference type="InterPro" id="IPR006080">
    <property type="entry name" value="Beta/alpha-defensin_C"/>
</dbReference>
<dbReference type="GO" id="GO:0031012">
    <property type="term" value="C:extracellular matrix"/>
    <property type="evidence" value="ECO:0007669"/>
    <property type="project" value="TreeGrafter"/>
</dbReference>
<dbReference type="InterPro" id="IPR002366">
    <property type="entry name" value="Alpha-defensin_N"/>
</dbReference>
<dbReference type="GO" id="GO:0071222">
    <property type="term" value="P:cellular response to lipopolysaccharide"/>
    <property type="evidence" value="ECO:0007669"/>
    <property type="project" value="TreeGrafter"/>
</dbReference>
<dbReference type="FunCoup" id="A0A2Y9R9Y9">
    <property type="interactions" value="247"/>
</dbReference>
<reference evidence="12" key="1">
    <citation type="submission" date="2025-08" db="UniProtKB">
        <authorList>
            <consortium name="RefSeq"/>
        </authorList>
    </citation>
    <scope>IDENTIFICATION</scope>
</reference>
<dbReference type="Pfam" id="PF00323">
    <property type="entry name" value="Defensin_1"/>
    <property type="match status" value="1"/>
</dbReference>
<keyword evidence="7" id="KW-0044">Antibiotic</keyword>
<accession>A0A2Y9R9Y9</accession>
<dbReference type="AlphaFoldDB" id="A0A2Y9R9Y9"/>
<protein>
    <submittedName>
        <fullName evidence="12">Defensin-5-like</fullName>
    </submittedName>
</protein>
<dbReference type="GO" id="GO:0051673">
    <property type="term" value="P:disruption of plasma membrane integrity in another organism"/>
    <property type="evidence" value="ECO:0007669"/>
    <property type="project" value="TreeGrafter"/>
</dbReference>
<dbReference type="STRING" id="127582.A0A2Y9R9Y9"/>
<comment type="similarity">
    <text evidence="2">Belongs to the alpha-defensin family.</text>
</comment>
<dbReference type="InParanoid" id="A0A2Y9R9Y9"/>
<gene>
    <name evidence="12" type="primary">LOC111821181</name>
</gene>
<keyword evidence="11" id="KW-1185">Reference proteome</keyword>
<dbReference type="GO" id="GO:0061844">
    <property type="term" value="P:antimicrobial humoral immune response mediated by antimicrobial peptide"/>
    <property type="evidence" value="ECO:0007669"/>
    <property type="project" value="TreeGrafter"/>
</dbReference>
<sequence>MKTLTLLAAILLLVLQAQAEPLRQTADEVPAQDKTGVEDLDVEVSFAGYESLVQEASGVRSICYCRIRFCIGLERRFGRCYLNGRVYLFCCR</sequence>
<dbReference type="GO" id="GO:0050829">
    <property type="term" value="P:defense response to Gram-negative bacterium"/>
    <property type="evidence" value="ECO:0007669"/>
    <property type="project" value="TreeGrafter"/>
</dbReference>
<keyword evidence="6" id="KW-0211">Defensin</keyword>
<comment type="subcellular location">
    <subcellularLocation>
        <location evidence="1">Secreted</location>
    </subcellularLocation>
</comment>
<proteinExistence type="inferred from homology"/>
<dbReference type="SMART" id="SM01418">
    <property type="entry name" value="Defensin_propep"/>
    <property type="match status" value="1"/>
</dbReference>
<evidence type="ECO:0000256" key="2">
    <source>
        <dbReference type="ARBA" id="ARBA00006519"/>
    </source>
</evidence>
<dbReference type="KEGG" id="tmu:111821181"/>
<evidence type="ECO:0000313" key="12">
    <source>
        <dbReference type="RefSeq" id="XP_023590271.1"/>
    </source>
</evidence>
<dbReference type="SUPFAM" id="SSF57392">
    <property type="entry name" value="Defensin-like"/>
    <property type="match status" value="1"/>
</dbReference>
<evidence type="ECO:0000256" key="7">
    <source>
        <dbReference type="ARBA" id="ARBA00023022"/>
    </source>
</evidence>
<dbReference type="Pfam" id="PF00879">
    <property type="entry name" value="Defensin_propep"/>
    <property type="match status" value="1"/>
</dbReference>
<dbReference type="InterPro" id="IPR006081">
    <property type="entry name" value="Alpha-defensin_C"/>
</dbReference>
<dbReference type="GO" id="GO:0019731">
    <property type="term" value="P:antibacterial humoral response"/>
    <property type="evidence" value="ECO:0007669"/>
    <property type="project" value="TreeGrafter"/>
</dbReference>
<dbReference type="Proteomes" id="UP000248480">
    <property type="component" value="Unplaced"/>
</dbReference>
<dbReference type="PIRSF" id="PIRSF001875">
    <property type="entry name" value="Alpha-defensin"/>
    <property type="match status" value="1"/>
</dbReference>
<evidence type="ECO:0000256" key="9">
    <source>
        <dbReference type="SAM" id="SignalP"/>
    </source>
</evidence>
<keyword evidence="8" id="KW-1015">Disulfide bond</keyword>
<dbReference type="PANTHER" id="PTHR11876:SF28">
    <property type="entry name" value="ALPHA-DEFENSIN 1"/>
    <property type="match status" value="1"/>
</dbReference>
<evidence type="ECO:0000256" key="3">
    <source>
        <dbReference type="ARBA" id="ARBA00022525"/>
    </source>
</evidence>
<evidence type="ECO:0000256" key="8">
    <source>
        <dbReference type="ARBA" id="ARBA00023157"/>
    </source>
</evidence>
<dbReference type="InterPro" id="IPR016327">
    <property type="entry name" value="Alpha-defensin"/>
</dbReference>
<dbReference type="RefSeq" id="XP_023590271.1">
    <property type="nucleotide sequence ID" value="XM_023734503.1"/>
</dbReference>
<feature type="domain" description="Mammalian defensins" evidence="10">
    <location>
        <begin position="63"/>
        <end position="91"/>
    </location>
</feature>
<feature type="signal peptide" evidence="9">
    <location>
        <begin position="1"/>
        <end position="19"/>
    </location>
</feature>
<dbReference type="PANTHER" id="PTHR11876">
    <property type="entry name" value="ALPHA-DEFENSIN 1"/>
    <property type="match status" value="1"/>
</dbReference>
<evidence type="ECO:0000256" key="4">
    <source>
        <dbReference type="ARBA" id="ARBA00022529"/>
    </source>
</evidence>
<organism evidence="11 12">
    <name type="scientific">Trichechus manatus latirostris</name>
    <name type="common">Florida manatee</name>
    <dbReference type="NCBI Taxonomy" id="127582"/>
    <lineage>
        <taxon>Eukaryota</taxon>
        <taxon>Metazoa</taxon>
        <taxon>Chordata</taxon>
        <taxon>Craniata</taxon>
        <taxon>Vertebrata</taxon>
        <taxon>Euteleostomi</taxon>
        <taxon>Mammalia</taxon>
        <taxon>Eutheria</taxon>
        <taxon>Afrotheria</taxon>
        <taxon>Sirenia</taxon>
        <taxon>Trichechidae</taxon>
        <taxon>Trichechus</taxon>
    </lineage>
</organism>
<dbReference type="GO" id="GO:0005615">
    <property type="term" value="C:extracellular space"/>
    <property type="evidence" value="ECO:0007669"/>
    <property type="project" value="InterPro"/>
</dbReference>
<dbReference type="GO" id="GO:0002227">
    <property type="term" value="P:innate immune response in mucosa"/>
    <property type="evidence" value="ECO:0007669"/>
    <property type="project" value="TreeGrafter"/>
</dbReference>
<evidence type="ECO:0000313" key="11">
    <source>
        <dbReference type="Proteomes" id="UP000248480"/>
    </source>
</evidence>
<dbReference type="PROSITE" id="PS00269">
    <property type="entry name" value="DEFENSIN"/>
    <property type="match status" value="1"/>
</dbReference>
<name>A0A2Y9R9Y9_TRIMA</name>
<dbReference type="GeneID" id="111821181"/>
<evidence type="ECO:0000256" key="5">
    <source>
        <dbReference type="ARBA" id="ARBA00022729"/>
    </source>
</evidence>
<dbReference type="OrthoDB" id="9533897at2759"/>
<evidence type="ECO:0000259" key="10">
    <source>
        <dbReference type="PROSITE" id="PS00269"/>
    </source>
</evidence>
<evidence type="ECO:0000256" key="1">
    <source>
        <dbReference type="ARBA" id="ARBA00004613"/>
    </source>
</evidence>
<dbReference type="GO" id="GO:0050830">
    <property type="term" value="P:defense response to Gram-positive bacterium"/>
    <property type="evidence" value="ECO:0007669"/>
    <property type="project" value="TreeGrafter"/>
</dbReference>